<feature type="compositionally biased region" description="Basic and acidic residues" evidence="1">
    <location>
        <begin position="36"/>
        <end position="52"/>
    </location>
</feature>
<evidence type="ECO:0000256" key="1">
    <source>
        <dbReference type="SAM" id="MobiDB-lite"/>
    </source>
</evidence>
<protein>
    <recommendedName>
        <fullName evidence="4">WWE domain-containing protein</fullName>
    </recommendedName>
</protein>
<dbReference type="InterPro" id="IPR051712">
    <property type="entry name" value="ARTD-AVP"/>
</dbReference>
<keyword evidence="3" id="KW-1185">Reference proteome</keyword>
<dbReference type="PANTHER" id="PTHR45740">
    <property type="entry name" value="POLY [ADP-RIBOSE] POLYMERASE"/>
    <property type="match status" value="1"/>
</dbReference>
<comment type="caution">
    <text evidence="2">The sequence shown here is derived from an EMBL/GenBank/DDBJ whole genome shotgun (WGS) entry which is preliminary data.</text>
</comment>
<gene>
    <name evidence="2" type="ORF">PEVE_00025963</name>
</gene>
<proteinExistence type="predicted"/>
<evidence type="ECO:0000313" key="3">
    <source>
        <dbReference type="Proteomes" id="UP001159427"/>
    </source>
</evidence>
<accession>A0ABN8M6Z4</accession>
<feature type="region of interest" description="Disordered" evidence="1">
    <location>
        <begin position="25"/>
        <end position="52"/>
    </location>
</feature>
<evidence type="ECO:0000313" key="2">
    <source>
        <dbReference type="EMBL" id="CAH3025382.1"/>
    </source>
</evidence>
<name>A0ABN8M6Z4_9CNID</name>
<reference evidence="2 3" key="1">
    <citation type="submission" date="2022-05" db="EMBL/GenBank/DDBJ databases">
        <authorList>
            <consortium name="Genoscope - CEA"/>
            <person name="William W."/>
        </authorList>
    </citation>
    <scope>NUCLEOTIDE SEQUENCE [LARGE SCALE GENOMIC DNA]</scope>
</reference>
<dbReference type="PANTHER" id="PTHR45740:SF2">
    <property type="entry name" value="POLY [ADP-RIBOSE] POLYMERASE"/>
    <property type="match status" value="1"/>
</dbReference>
<evidence type="ECO:0008006" key="4">
    <source>
        <dbReference type="Google" id="ProtNLM"/>
    </source>
</evidence>
<sequence length="171" mass="19607">MSSLYYDKLLIYNFNGVFAVTESNEADGAGSGHVEGTAEGHKRTSKDIKGLGRTEKDRKDHLPWTTACPLAPQPFTLNGSQCTGHHCILPYQWQYLDCNDHEWKNLNEEDNEGLEKIDELRRLSTESCVNSSKPLATKWIWYWQHESGFWRMYDKDDTVIRRGGIFSLGFG</sequence>
<dbReference type="Proteomes" id="UP001159427">
    <property type="component" value="Unassembled WGS sequence"/>
</dbReference>
<organism evidence="2 3">
    <name type="scientific">Porites evermanni</name>
    <dbReference type="NCBI Taxonomy" id="104178"/>
    <lineage>
        <taxon>Eukaryota</taxon>
        <taxon>Metazoa</taxon>
        <taxon>Cnidaria</taxon>
        <taxon>Anthozoa</taxon>
        <taxon>Hexacorallia</taxon>
        <taxon>Scleractinia</taxon>
        <taxon>Fungiina</taxon>
        <taxon>Poritidae</taxon>
        <taxon>Porites</taxon>
    </lineage>
</organism>
<dbReference type="EMBL" id="CALNXI010000350">
    <property type="protein sequence ID" value="CAH3025382.1"/>
    <property type="molecule type" value="Genomic_DNA"/>
</dbReference>